<proteinExistence type="inferred from homology"/>
<dbReference type="Gene3D" id="4.10.520.10">
    <property type="entry name" value="IHF-like DNA-binding proteins"/>
    <property type="match status" value="1"/>
</dbReference>
<evidence type="ECO:0000256" key="1">
    <source>
        <dbReference type="ARBA" id="ARBA00023067"/>
    </source>
</evidence>
<dbReference type="Pfam" id="PF00216">
    <property type="entry name" value="Bac_DNA_binding"/>
    <property type="match status" value="1"/>
</dbReference>
<feature type="compositionally biased region" description="Low complexity" evidence="4">
    <location>
        <begin position="95"/>
        <end position="115"/>
    </location>
</feature>
<dbReference type="GO" id="GO:0003677">
    <property type="term" value="F:DNA binding"/>
    <property type="evidence" value="ECO:0007669"/>
    <property type="project" value="UniProtKB-KW"/>
</dbReference>
<dbReference type="PANTHER" id="PTHR33175:SF3">
    <property type="entry name" value="DNA-BINDING PROTEIN HU-BETA"/>
    <property type="match status" value="1"/>
</dbReference>
<dbReference type="InterPro" id="IPR000119">
    <property type="entry name" value="Hist_DNA-bd"/>
</dbReference>
<evidence type="ECO:0000256" key="2">
    <source>
        <dbReference type="ARBA" id="ARBA00023125"/>
    </source>
</evidence>
<evidence type="ECO:0000256" key="3">
    <source>
        <dbReference type="RuleBase" id="RU003939"/>
    </source>
</evidence>
<keyword evidence="2" id="KW-0238">DNA-binding</keyword>
<evidence type="ECO:0000313" key="5">
    <source>
        <dbReference type="EMBL" id="PIP60350.1"/>
    </source>
</evidence>
<keyword evidence="1" id="KW-0226">DNA condensation</keyword>
<dbReference type="EMBL" id="PCSZ01000068">
    <property type="protein sequence ID" value="PIP60350.1"/>
    <property type="molecule type" value="Genomic_DNA"/>
</dbReference>
<dbReference type="PRINTS" id="PR01727">
    <property type="entry name" value="DNABINDINGHU"/>
</dbReference>
<dbReference type="CDD" id="cd13831">
    <property type="entry name" value="HU"/>
    <property type="match status" value="1"/>
</dbReference>
<accession>A0A2H0BTG8</accession>
<evidence type="ECO:0000256" key="4">
    <source>
        <dbReference type="SAM" id="MobiDB-lite"/>
    </source>
</evidence>
<dbReference type="GO" id="GO:0030527">
    <property type="term" value="F:structural constituent of chromatin"/>
    <property type="evidence" value="ECO:0007669"/>
    <property type="project" value="InterPro"/>
</dbReference>
<dbReference type="GO" id="GO:0030261">
    <property type="term" value="P:chromosome condensation"/>
    <property type="evidence" value="ECO:0007669"/>
    <property type="project" value="UniProtKB-KW"/>
</dbReference>
<reference evidence="5 6" key="1">
    <citation type="submission" date="2017-09" db="EMBL/GenBank/DDBJ databases">
        <title>Depth-based differentiation of microbial function through sediment-hosted aquifers and enrichment of novel symbionts in the deep terrestrial subsurface.</title>
        <authorList>
            <person name="Probst A.J."/>
            <person name="Ladd B."/>
            <person name="Jarett J.K."/>
            <person name="Geller-Mcgrath D.E."/>
            <person name="Sieber C.M."/>
            <person name="Emerson J.B."/>
            <person name="Anantharaman K."/>
            <person name="Thomas B.C."/>
            <person name="Malmstrom R."/>
            <person name="Stieglmeier M."/>
            <person name="Klingl A."/>
            <person name="Woyke T."/>
            <person name="Ryan C.M."/>
            <person name="Banfield J.F."/>
        </authorList>
    </citation>
    <scope>NUCLEOTIDE SEQUENCE [LARGE SCALE GENOMIC DNA]</scope>
    <source>
        <strain evidence="5">CG22_combo_CG10-13_8_21_14_all_47_17</strain>
    </source>
</reference>
<comment type="caution">
    <text evidence="5">The sequence shown here is derived from an EMBL/GenBank/DDBJ whole genome shotgun (WGS) entry which is preliminary data.</text>
</comment>
<feature type="region of interest" description="Disordered" evidence="4">
    <location>
        <begin position="91"/>
        <end position="115"/>
    </location>
</feature>
<dbReference type="GO" id="GO:0005829">
    <property type="term" value="C:cytosol"/>
    <property type="evidence" value="ECO:0007669"/>
    <property type="project" value="TreeGrafter"/>
</dbReference>
<gene>
    <name evidence="5" type="ORF">COX00_03665</name>
</gene>
<dbReference type="InterPro" id="IPR010992">
    <property type="entry name" value="IHF-like_DNA-bd_dom_sf"/>
</dbReference>
<dbReference type="SUPFAM" id="SSF47729">
    <property type="entry name" value="IHF-like DNA-binding proteins"/>
    <property type="match status" value="1"/>
</dbReference>
<sequence>MNKAELINTLSERVGITKKQAEDLVEGFVDTVTETLQKGGEVNIAGFGAFTAKTRAARMGVNPQKPTEKIHIPAVTVPKFKAGKGLKDALKRTGAAAAEAPSASPEMTSPSEPSL</sequence>
<dbReference type="AlphaFoldDB" id="A0A2H0BTG8"/>
<evidence type="ECO:0000313" key="6">
    <source>
        <dbReference type="Proteomes" id="UP000231581"/>
    </source>
</evidence>
<protein>
    <submittedName>
        <fullName evidence="5">Integration host factor</fullName>
    </submittedName>
</protein>
<dbReference type="SMART" id="SM00411">
    <property type="entry name" value="BHL"/>
    <property type="match status" value="1"/>
</dbReference>
<organism evidence="5 6">
    <name type="scientific">Candidatus Uhrbacteria bacterium CG22_combo_CG10-13_8_21_14_all_47_17</name>
    <dbReference type="NCBI Taxonomy" id="1975041"/>
    <lineage>
        <taxon>Bacteria</taxon>
        <taxon>Candidatus Uhriibacteriota</taxon>
    </lineage>
</organism>
<dbReference type="Proteomes" id="UP000231581">
    <property type="component" value="Unassembled WGS sequence"/>
</dbReference>
<comment type="similarity">
    <text evidence="3">Belongs to the bacterial histone-like protein family.</text>
</comment>
<name>A0A2H0BTG8_9BACT</name>
<dbReference type="PANTHER" id="PTHR33175">
    <property type="entry name" value="DNA-BINDING PROTEIN HU"/>
    <property type="match status" value="1"/>
</dbReference>